<dbReference type="Proteomes" id="UP001348149">
    <property type="component" value="Unassembled WGS sequence"/>
</dbReference>
<protein>
    <submittedName>
        <fullName evidence="1">Uncharacterized protein</fullName>
    </submittedName>
</protein>
<comment type="caution">
    <text evidence="1">The sequence shown here is derived from an EMBL/GenBank/DDBJ whole genome shotgun (WGS) entry which is preliminary data.</text>
</comment>
<evidence type="ECO:0000313" key="2">
    <source>
        <dbReference type="Proteomes" id="UP001348149"/>
    </source>
</evidence>
<evidence type="ECO:0000313" key="1">
    <source>
        <dbReference type="EMBL" id="MEC3860068.1"/>
    </source>
</evidence>
<accession>A0ABU6HC70</accession>
<gene>
    <name evidence="1" type="ORF">VK792_02110</name>
</gene>
<proteinExistence type="predicted"/>
<name>A0ABU6HC70_9RHOB</name>
<reference evidence="1 2" key="1">
    <citation type="submission" date="2024-01" db="EMBL/GenBank/DDBJ databases">
        <title>Mesobacterium rodlantinim sp. nov., isolated from shallow sea hydrothermal systems off Kueishantao Island.</title>
        <authorList>
            <person name="Su Z."/>
            <person name="Tang K."/>
        </authorList>
    </citation>
    <scope>NUCLEOTIDE SEQUENCE [LARGE SCALE GENOMIC DNA]</scope>
    <source>
        <strain evidence="1 2">TK19101</strain>
    </source>
</reference>
<organism evidence="1 2">
    <name type="scientific">Mesobacterium hydrothermale</name>
    <dbReference type="NCBI Taxonomy" id="3111907"/>
    <lineage>
        <taxon>Bacteria</taxon>
        <taxon>Pseudomonadati</taxon>
        <taxon>Pseudomonadota</taxon>
        <taxon>Alphaproteobacteria</taxon>
        <taxon>Rhodobacterales</taxon>
        <taxon>Roseobacteraceae</taxon>
        <taxon>Mesobacterium</taxon>
    </lineage>
</organism>
<dbReference type="EMBL" id="JAYLLH010000002">
    <property type="protein sequence ID" value="MEC3860068.1"/>
    <property type="molecule type" value="Genomic_DNA"/>
</dbReference>
<sequence>MVNKVALAEMGPLGKSAYRPRERSSKQTDHVTDHLVAMFRANVILQVGAPACIAVFCAFSLVEDLKDTANAAFTSNTKSLMAQLESHGAPRGAYSH</sequence>
<dbReference type="RefSeq" id="WP_326295695.1">
    <property type="nucleotide sequence ID" value="NZ_JAYLLH010000002.1"/>
</dbReference>
<keyword evidence="2" id="KW-1185">Reference proteome</keyword>